<sequence length="266" mass="28379">MRKQYRTSLVVAVCAAATASGGLLAPAHAAPTATQRDGPDIEELSGEEIAEKASHELNSAHSMRLRMKAPDLRLDLTLDEKANCSGEVGVPGKGSMRLIKRGGTVWIKPDAAFWRAQLGPEKGAKAAEKFKGHYIKGSAQGSDKLGGGGLATACDLNAFRAASGVTGSSGPHWKRGHQGDVHGHHAVPVTRTRQQARVTMHVSTEGKPYPLRLERKAGSNHDEIDLGRFNRPVSRATPPADRTVSVEQLRRHLDGSGQDEPPSESV</sequence>
<feature type="region of interest" description="Disordered" evidence="1">
    <location>
        <begin position="214"/>
        <end position="266"/>
    </location>
</feature>
<protein>
    <recommendedName>
        <fullName evidence="5">Lipoprotein</fullName>
    </recommendedName>
</protein>
<feature type="chain" id="PRO_5009196390" description="Lipoprotein" evidence="2">
    <location>
        <begin position="30"/>
        <end position="266"/>
    </location>
</feature>
<evidence type="ECO:0000256" key="2">
    <source>
        <dbReference type="SAM" id="SignalP"/>
    </source>
</evidence>
<accession>A0A1E7K9S3</accession>
<keyword evidence="2" id="KW-0732">Signal</keyword>
<organism evidence="3 4">
    <name type="scientific">Streptomyces qinglanensis</name>
    <dbReference type="NCBI Taxonomy" id="943816"/>
    <lineage>
        <taxon>Bacteria</taxon>
        <taxon>Bacillati</taxon>
        <taxon>Actinomycetota</taxon>
        <taxon>Actinomycetes</taxon>
        <taxon>Kitasatosporales</taxon>
        <taxon>Streptomycetaceae</taxon>
        <taxon>Streptomyces</taxon>
    </lineage>
</organism>
<comment type="caution">
    <text evidence="3">The sequence shown here is derived from an EMBL/GenBank/DDBJ whole genome shotgun (WGS) entry which is preliminary data.</text>
</comment>
<gene>
    <name evidence="3" type="ORF">AN217_25960</name>
</gene>
<feature type="signal peptide" evidence="2">
    <location>
        <begin position="1"/>
        <end position="29"/>
    </location>
</feature>
<name>A0A1E7K9S3_9ACTN</name>
<evidence type="ECO:0000256" key="1">
    <source>
        <dbReference type="SAM" id="MobiDB-lite"/>
    </source>
</evidence>
<reference evidence="3 4" key="1">
    <citation type="journal article" date="2016" name="Front. Microbiol.">
        <title>Comparative Genomics Analysis of Streptomyces Species Reveals Their Adaptation to the Marine Environment and Their Diversity at the Genomic Level.</title>
        <authorList>
            <person name="Tian X."/>
            <person name="Zhang Z."/>
            <person name="Yang T."/>
            <person name="Chen M."/>
            <person name="Li J."/>
            <person name="Chen F."/>
            <person name="Yang J."/>
            <person name="Li W."/>
            <person name="Zhang B."/>
            <person name="Zhang Z."/>
            <person name="Wu J."/>
            <person name="Zhang C."/>
            <person name="Long L."/>
            <person name="Xiao J."/>
        </authorList>
    </citation>
    <scope>NUCLEOTIDE SEQUENCE [LARGE SCALE GENOMIC DNA]</scope>
    <source>
        <strain evidence="3 4">SCSIO M10379</strain>
    </source>
</reference>
<evidence type="ECO:0000313" key="4">
    <source>
        <dbReference type="Proteomes" id="UP000175829"/>
    </source>
</evidence>
<evidence type="ECO:0008006" key="5">
    <source>
        <dbReference type="Google" id="ProtNLM"/>
    </source>
</evidence>
<dbReference type="Proteomes" id="UP000175829">
    <property type="component" value="Unassembled WGS sequence"/>
</dbReference>
<proteinExistence type="predicted"/>
<feature type="compositionally biased region" description="Basic and acidic residues" evidence="1">
    <location>
        <begin position="214"/>
        <end position="228"/>
    </location>
</feature>
<evidence type="ECO:0000313" key="3">
    <source>
        <dbReference type="EMBL" id="OEV00671.1"/>
    </source>
</evidence>
<dbReference type="EMBL" id="LJGV01000022">
    <property type="protein sequence ID" value="OEV00671.1"/>
    <property type="molecule type" value="Genomic_DNA"/>
</dbReference>
<dbReference type="AlphaFoldDB" id="A0A1E7K9S3"/>
<dbReference type="PATRIC" id="fig|943816.4.peg.4780"/>